<reference evidence="1 2" key="3">
    <citation type="submission" date="2021-02" db="EMBL/GenBank/DDBJ databases">
        <authorList>
            <person name="Merkel A.Y."/>
        </authorList>
    </citation>
    <scope>NUCLEOTIDE SEQUENCE [LARGE SCALE GENOMIC DNA]</scope>
    <source>
        <strain evidence="1 2">T05b</strain>
    </source>
</reference>
<gene>
    <name evidence="1" type="ORF">JWV37_03485</name>
</gene>
<dbReference type="RefSeq" id="WP_205458341.1">
    <property type="nucleotide sequence ID" value="NZ_JAFHKK010000005.1"/>
</dbReference>
<dbReference type="Proteomes" id="UP000703590">
    <property type="component" value="Unassembled WGS sequence"/>
</dbReference>
<evidence type="ECO:0000313" key="1">
    <source>
        <dbReference type="EMBL" id="MBN2963834.1"/>
    </source>
</evidence>
<protein>
    <recommendedName>
        <fullName evidence="3">CRISPR-associated protein Csh1</fullName>
    </recommendedName>
</protein>
<keyword evidence="2" id="KW-1185">Reference proteome</keyword>
<accession>A0ABS2WRI7</accession>
<proteinExistence type="predicted"/>
<comment type="caution">
    <text evidence="1">The sequence shown here is derived from an EMBL/GenBank/DDBJ whole genome shotgun (WGS) entry which is preliminary data.</text>
</comment>
<dbReference type="EMBL" id="JAFHKK010000005">
    <property type="protein sequence ID" value="MBN2963834.1"/>
    <property type="molecule type" value="Genomic_DNA"/>
</dbReference>
<evidence type="ECO:0000313" key="2">
    <source>
        <dbReference type="Proteomes" id="UP000703590"/>
    </source>
</evidence>
<reference evidence="1 2" key="2">
    <citation type="submission" date="2021-02" db="EMBL/GenBank/DDBJ databases">
        <title>Sulfurospirillum tamanensis sp. nov.</title>
        <authorList>
            <person name="Frolova A."/>
            <person name="Merkel A."/>
            <person name="Slobodkin A."/>
        </authorList>
    </citation>
    <scope>NUCLEOTIDE SEQUENCE [LARGE SCALE GENOMIC DNA]</scope>
    <source>
        <strain evidence="1 2">T05b</strain>
    </source>
</reference>
<organism evidence="1 2">
    <name type="scientific">Sulfurospirillum tamanense</name>
    <dbReference type="NCBI Taxonomy" id="2813362"/>
    <lineage>
        <taxon>Bacteria</taxon>
        <taxon>Pseudomonadati</taxon>
        <taxon>Campylobacterota</taxon>
        <taxon>Epsilonproteobacteria</taxon>
        <taxon>Campylobacterales</taxon>
        <taxon>Sulfurospirillaceae</taxon>
        <taxon>Sulfurospirillum</taxon>
    </lineage>
</organism>
<name>A0ABS2WRI7_9BACT</name>
<evidence type="ECO:0008006" key="3">
    <source>
        <dbReference type="Google" id="ProtNLM"/>
    </source>
</evidence>
<sequence>MIYDIVNVFRKEYEAKGDKLILDSYQLKDGLYIKINNDESIEYFIKSSRKVKVEGKSITEHDFKDVSGISQPKIYEWLKVRDYYSNVIDTSKSYDAPKKTIHNNNYLTLFMKIESFLEVEFSHLRAKLFKKVLSFKEFDSKNEKKILESFCYYIQPLSRKKDIVKKMKQLECFLPQIKEFAKSYNPKEYIRIYFEKSEEIYKSESAVYFALKIYNDNKYSIEIDKKVFGLSNYNMGLNSKKPFLEQKTRKLSTPFMISPEMALEVKLFFDWLALQPYKTDLLEKMFVNKFSDNGKAIINDFDYLPVKIEELDDEIVVKNHLHIKDKEDARLTELWQLETMVDEVFYSRQLKSNYFRDDLKVSDFVSKKLQQLIFETKYAMVNYFKKYDEKEFYQVIKKYGTDFVIEHLRQNREYRAKESLNLKFSLLQHKGEVVMDISGIQKKVIAKLETSDYSDLSSEEFFYLCGQVAKYLLTKSKSGKKDADMLEPFLRAKSVKKLKDEIKFTFFKYKHEIGLNQTKFNNALALITAYEKDEIFNGDSFLVGVLSQNLFYMKKEEN</sequence>
<reference evidence="2" key="1">
    <citation type="submission" date="2021-02" db="EMBL/GenBank/DDBJ databases">
        <title>Sulfurospirillum tamanensis sp. nov.</title>
        <authorList>
            <person name="Merkel A.Y."/>
        </authorList>
    </citation>
    <scope>NUCLEOTIDE SEQUENCE [LARGE SCALE GENOMIC DNA]</scope>
    <source>
        <strain evidence="2">T05b</strain>
    </source>
</reference>